<reference evidence="2" key="1">
    <citation type="submission" date="2019-08" db="EMBL/GenBank/DDBJ databases">
        <authorList>
            <person name="Kucharzyk K."/>
            <person name="Murdoch R.W."/>
            <person name="Higgins S."/>
            <person name="Loffler F."/>
        </authorList>
    </citation>
    <scope>NUCLEOTIDE SEQUENCE</scope>
</reference>
<feature type="transmembrane region" description="Helical" evidence="1">
    <location>
        <begin position="50"/>
        <end position="70"/>
    </location>
</feature>
<gene>
    <name evidence="2" type="ORF">SDC9_209149</name>
</gene>
<comment type="caution">
    <text evidence="2">The sequence shown here is derived from an EMBL/GenBank/DDBJ whole genome shotgun (WGS) entry which is preliminary data.</text>
</comment>
<proteinExistence type="predicted"/>
<name>A0A645JE01_9ZZZZ</name>
<organism evidence="2">
    <name type="scientific">bioreactor metagenome</name>
    <dbReference type="NCBI Taxonomy" id="1076179"/>
    <lineage>
        <taxon>unclassified sequences</taxon>
        <taxon>metagenomes</taxon>
        <taxon>ecological metagenomes</taxon>
    </lineage>
</organism>
<keyword evidence="1" id="KW-0812">Transmembrane</keyword>
<dbReference type="AlphaFoldDB" id="A0A645JE01"/>
<sequence>MKLLMPLSMILPLSAMFVPERWRFLYSPLPMYWQYRAIDAVGSGADPTSFLLLTLAVGLPWFLAAALLFIKKTSLRYGR</sequence>
<accession>A0A645JE01</accession>
<keyword evidence="1" id="KW-0472">Membrane</keyword>
<protein>
    <recommendedName>
        <fullName evidence="3">ABC-2 type transporter domain-containing protein</fullName>
    </recommendedName>
</protein>
<evidence type="ECO:0008006" key="3">
    <source>
        <dbReference type="Google" id="ProtNLM"/>
    </source>
</evidence>
<evidence type="ECO:0000313" key="2">
    <source>
        <dbReference type="EMBL" id="MPN61412.1"/>
    </source>
</evidence>
<keyword evidence="1" id="KW-1133">Transmembrane helix</keyword>
<evidence type="ECO:0000256" key="1">
    <source>
        <dbReference type="SAM" id="Phobius"/>
    </source>
</evidence>
<dbReference type="EMBL" id="VSSQ01137997">
    <property type="protein sequence ID" value="MPN61412.1"/>
    <property type="molecule type" value="Genomic_DNA"/>
</dbReference>